<dbReference type="InterPro" id="IPR012337">
    <property type="entry name" value="RNaseH-like_sf"/>
</dbReference>
<dbReference type="GO" id="GO:0003676">
    <property type="term" value="F:nucleic acid binding"/>
    <property type="evidence" value="ECO:0007669"/>
    <property type="project" value="InterPro"/>
</dbReference>
<evidence type="ECO:0000259" key="1">
    <source>
        <dbReference type="PROSITE" id="PS50994"/>
    </source>
</evidence>
<proteinExistence type="predicted"/>
<dbReference type="EMBL" id="AFOC01000163">
    <property type="protein sequence ID" value="EGV49783.1"/>
    <property type="molecule type" value="Genomic_DNA"/>
</dbReference>
<keyword evidence="3" id="KW-1185">Reference proteome</keyword>
<dbReference type="PANTHER" id="PTHR47515">
    <property type="entry name" value="LOW CALCIUM RESPONSE LOCUS PROTEIN T"/>
    <property type="match status" value="1"/>
</dbReference>
<dbReference type="PANTHER" id="PTHR47515:SF2">
    <property type="entry name" value="INTEGRASE CORE DOMAIN PROTEIN"/>
    <property type="match status" value="1"/>
</dbReference>
<dbReference type="SUPFAM" id="SSF53098">
    <property type="entry name" value="Ribonuclease H-like"/>
    <property type="match status" value="1"/>
</dbReference>
<dbReference type="GO" id="GO:0015074">
    <property type="term" value="P:DNA integration"/>
    <property type="evidence" value="ECO:0007669"/>
    <property type="project" value="InterPro"/>
</dbReference>
<evidence type="ECO:0000313" key="3">
    <source>
        <dbReference type="Proteomes" id="UP000004491"/>
    </source>
</evidence>
<protein>
    <submittedName>
        <fullName evidence="2">Transposase</fullName>
    </submittedName>
</protein>
<dbReference type="PROSITE" id="PS50994">
    <property type="entry name" value="INTEGRASE"/>
    <property type="match status" value="1"/>
</dbReference>
<reference evidence="2" key="1">
    <citation type="journal article" date="2011" name="ISME J.">
        <title>The endosymbionts of the deep-sea tubeworms Riftia pachyptila and Tevnia jerichonana share an identical physiology as revealed by proteogenomic analyses.</title>
        <authorList>
            <person name="Gardebrecht A."/>
            <person name="Markert S."/>
            <person name="Felbeck H."/>
            <person name="Thuermer A."/>
            <person name="Albrecht D."/>
            <person name="Wollherr A."/>
            <person name="Kabisch J."/>
            <person name="Lehmann R."/>
            <person name="Daniel R."/>
            <person name="Liesegang H."/>
            <person name="Hecker M."/>
            <person name="Sievert S.M."/>
            <person name="Schweder T."/>
        </authorList>
    </citation>
    <scope>NUCLEOTIDE SEQUENCE [LARGE SCALE GENOMIC DNA]</scope>
</reference>
<comment type="caution">
    <text evidence="2">The sequence shown here is derived from an EMBL/GenBank/DDBJ whole genome shotgun (WGS) entry which is preliminary data.</text>
</comment>
<feature type="non-terminal residue" evidence="2">
    <location>
        <position position="1"/>
    </location>
</feature>
<accession>G2DHW9</accession>
<sequence length="149" mass="17745">FNREALAIEVDLNLPAHRVVQVLDRIAAIRGYPAQLRLDNGPEFISVRLAEWAEEHKVKLEFIQPDKPTQNSFIEQFNRTYRTEVLNMYNFRRLSEIREITEQWFSEYMQTGLISHWERCHRSNADLLTTRKSLNYTGTNLREVYKNSQ</sequence>
<dbReference type="Proteomes" id="UP000004491">
    <property type="component" value="Unassembled WGS sequence"/>
</dbReference>
<gene>
    <name evidence="2" type="ORF">Rifp1Sym_gf00010</name>
</gene>
<dbReference type="Pfam" id="PF13683">
    <property type="entry name" value="rve_3"/>
    <property type="match status" value="1"/>
</dbReference>
<organism evidence="2 3">
    <name type="scientific">endosymbiont of Riftia pachyptila</name>
    <name type="common">vent Ph05</name>
    <dbReference type="NCBI Taxonomy" id="1048808"/>
    <lineage>
        <taxon>Bacteria</taxon>
        <taxon>Pseudomonadati</taxon>
        <taxon>Pseudomonadota</taxon>
        <taxon>Gammaproteobacteria</taxon>
        <taxon>sulfur-oxidizing symbionts</taxon>
    </lineage>
</organism>
<dbReference type="AlphaFoldDB" id="G2DHW9"/>
<dbReference type="InterPro" id="IPR001584">
    <property type="entry name" value="Integrase_cat-core"/>
</dbReference>
<name>G2DHW9_9GAMM</name>
<evidence type="ECO:0000313" key="2">
    <source>
        <dbReference type="EMBL" id="EGV49783.1"/>
    </source>
</evidence>
<dbReference type="InterPro" id="IPR036397">
    <property type="entry name" value="RNaseH_sf"/>
</dbReference>
<dbReference type="PATRIC" id="fig|1048808.3.peg.3280"/>
<dbReference type="Gene3D" id="3.30.420.10">
    <property type="entry name" value="Ribonuclease H-like superfamily/Ribonuclease H"/>
    <property type="match status" value="1"/>
</dbReference>
<feature type="domain" description="Integrase catalytic" evidence="1">
    <location>
        <begin position="1"/>
        <end position="110"/>
    </location>
</feature>